<reference evidence="3" key="2">
    <citation type="submission" date="2019-01" db="UniProtKB">
        <authorList>
            <consortium name="EnsemblPlants"/>
        </authorList>
    </citation>
    <scope>IDENTIFICATION</scope>
    <source>
        <strain evidence="3">cv. Heinz 1706</strain>
    </source>
</reference>
<dbReference type="InterPro" id="IPR006045">
    <property type="entry name" value="Cupin_1"/>
</dbReference>
<dbReference type="InterPro" id="IPR011051">
    <property type="entry name" value="RmlC_Cupin_sf"/>
</dbReference>
<evidence type="ECO:0000313" key="3">
    <source>
        <dbReference type="EnsemblPlants" id="Solyc09g082360.3.1"/>
    </source>
</evidence>
<keyword evidence="4" id="KW-1185">Reference proteome</keyword>
<dbReference type="Proteomes" id="UP000004994">
    <property type="component" value="Chromosome 9"/>
</dbReference>
<reference evidence="3" key="1">
    <citation type="journal article" date="2012" name="Nature">
        <title>The tomato genome sequence provides insights into fleshy fruit evolution.</title>
        <authorList>
            <consortium name="Tomato Genome Consortium"/>
        </authorList>
    </citation>
    <scope>NUCLEOTIDE SEQUENCE [LARGE SCALE GENOMIC DNA]</scope>
    <source>
        <strain evidence="3">cv. Heinz 1706</strain>
    </source>
</reference>
<name>A0A3Q7J256_SOLLC</name>
<dbReference type="PANTHER" id="PTHR31189:SF41">
    <property type="entry name" value="VICILIN C72"/>
    <property type="match status" value="1"/>
</dbReference>
<accession>A0A3Q7J256</accession>
<dbReference type="Gene3D" id="2.60.120.10">
    <property type="entry name" value="Jelly Rolls"/>
    <property type="match status" value="1"/>
</dbReference>
<dbReference type="Gramene" id="Solyc09g082360.3.1">
    <property type="protein sequence ID" value="Solyc09g082360.3.1"/>
    <property type="gene ID" value="Solyc09g082360.3"/>
</dbReference>
<dbReference type="PANTHER" id="PTHR31189">
    <property type="entry name" value="OS03G0336100 PROTEIN-RELATED"/>
    <property type="match status" value="1"/>
</dbReference>
<dbReference type="SUPFAM" id="SSF51182">
    <property type="entry name" value="RmlC-like cupins"/>
    <property type="match status" value="1"/>
</dbReference>
<dbReference type="Pfam" id="PF00190">
    <property type="entry name" value="Cupin_1"/>
    <property type="match status" value="1"/>
</dbReference>
<dbReference type="AlphaFoldDB" id="A0A3Q7J256"/>
<dbReference type="PaxDb" id="4081-Solyc09g082360.2.1"/>
<organism evidence="3">
    <name type="scientific">Solanum lycopersicum</name>
    <name type="common">Tomato</name>
    <name type="synonym">Lycopersicon esculentum</name>
    <dbReference type="NCBI Taxonomy" id="4081"/>
    <lineage>
        <taxon>Eukaryota</taxon>
        <taxon>Viridiplantae</taxon>
        <taxon>Streptophyta</taxon>
        <taxon>Embryophyta</taxon>
        <taxon>Tracheophyta</taxon>
        <taxon>Spermatophyta</taxon>
        <taxon>Magnoliopsida</taxon>
        <taxon>eudicotyledons</taxon>
        <taxon>Gunneridae</taxon>
        <taxon>Pentapetalae</taxon>
        <taxon>asterids</taxon>
        <taxon>lamiids</taxon>
        <taxon>Solanales</taxon>
        <taxon>Solanaceae</taxon>
        <taxon>Solanoideae</taxon>
        <taxon>Solaneae</taxon>
        <taxon>Solanum</taxon>
        <taxon>Solanum subgen. Lycopersicon</taxon>
    </lineage>
</organism>
<dbReference type="InterPro" id="IPR050253">
    <property type="entry name" value="Seed_Storage-Functional"/>
</dbReference>
<dbReference type="STRING" id="4081.A0A3Q7J256"/>
<feature type="domain" description="Cupin type-1" evidence="2">
    <location>
        <begin position="8"/>
        <end position="141"/>
    </location>
</feature>
<evidence type="ECO:0000256" key="1">
    <source>
        <dbReference type="ARBA" id="ARBA00023597"/>
    </source>
</evidence>
<dbReference type="InterPro" id="IPR014710">
    <property type="entry name" value="RmlC-like_jellyroll"/>
</dbReference>
<dbReference type="SMR" id="A0A3Q7J256"/>
<dbReference type="SMART" id="SM00835">
    <property type="entry name" value="Cupin_1"/>
    <property type="match status" value="1"/>
</dbReference>
<sequence>HGDLRILEKFTQRSQLLQGIEKIRVAVLELEPHTFLIPHHCDGEIIFVVVRGQGTISIAEQDDKNSFNLEKGDVFRVPAGSIIYLINRDKEEKFFVYGLAKSINAPGKLHEYFSAGAENPESFYRAFSSDIVESAFNVSPA</sequence>
<dbReference type="CDD" id="cd02244">
    <property type="entry name" value="cupin_7S_vicilin-like_N"/>
    <property type="match status" value="1"/>
</dbReference>
<evidence type="ECO:0000259" key="2">
    <source>
        <dbReference type="SMART" id="SM00835"/>
    </source>
</evidence>
<protein>
    <recommendedName>
        <fullName evidence="2">Cupin type-1 domain-containing protein</fullName>
    </recommendedName>
</protein>
<dbReference type="OMA" id="WDANAIV"/>
<comment type="similarity">
    <text evidence="1">Belongs to the 7S seed storage protein family.</text>
</comment>
<evidence type="ECO:0000313" key="4">
    <source>
        <dbReference type="Proteomes" id="UP000004994"/>
    </source>
</evidence>
<dbReference type="InParanoid" id="A0A3Q7J256"/>
<dbReference type="EnsemblPlants" id="Solyc09g082360.3.1">
    <property type="protein sequence ID" value="Solyc09g082360.3.1"/>
    <property type="gene ID" value="Solyc09g082360.3"/>
</dbReference>
<proteinExistence type="inferred from homology"/>